<dbReference type="PaxDb" id="4113-PGSC0003DMT400092855"/>
<evidence type="ECO:0000313" key="1">
    <source>
        <dbReference type="EnsemblPlants" id="PGSC0003DMT400092855"/>
    </source>
</evidence>
<name>M1DQP5_SOLTU</name>
<reference evidence="1" key="2">
    <citation type="submission" date="2015-06" db="UniProtKB">
        <authorList>
            <consortium name="EnsemblPlants"/>
        </authorList>
    </citation>
    <scope>IDENTIFICATION</scope>
    <source>
        <strain evidence="1">DM1-3 516 R44</strain>
    </source>
</reference>
<organism evidence="1 2">
    <name type="scientific">Solanum tuberosum</name>
    <name type="common">Potato</name>
    <dbReference type="NCBI Taxonomy" id="4113"/>
    <lineage>
        <taxon>Eukaryota</taxon>
        <taxon>Viridiplantae</taxon>
        <taxon>Streptophyta</taxon>
        <taxon>Embryophyta</taxon>
        <taxon>Tracheophyta</taxon>
        <taxon>Spermatophyta</taxon>
        <taxon>Magnoliopsida</taxon>
        <taxon>eudicotyledons</taxon>
        <taxon>Gunneridae</taxon>
        <taxon>Pentapetalae</taxon>
        <taxon>asterids</taxon>
        <taxon>lamiids</taxon>
        <taxon>Solanales</taxon>
        <taxon>Solanaceae</taxon>
        <taxon>Solanoideae</taxon>
        <taxon>Solaneae</taxon>
        <taxon>Solanum</taxon>
    </lineage>
</organism>
<protein>
    <submittedName>
        <fullName evidence="1">Uncharacterized protein</fullName>
    </submittedName>
</protein>
<sequence>MESLQMELFSMNILNSLKSAKVQEKIKLISKQIVVDISADHPSVLWNQKKHIVTLPYKEGFSEDDIPTKSRPCQMNVEFCHAPSLHPGRDWHSKTIVGPKLTLGLAYLLSGRLFAYL</sequence>
<dbReference type="AlphaFoldDB" id="M1DQP5"/>
<dbReference type="Gramene" id="PGSC0003DMT400092855">
    <property type="protein sequence ID" value="PGSC0003DMT400092855"/>
    <property type="gene ID" value="PGSC0003DMG400042426"/>
</dbReference>
<dbReference type="HOGENOM" id="CLU_2089108_0_0_1"/>
<keyword evidence="2" id="KW-1185">Reference proteome</keyword>
<proteinExistence type="predicted"/>
<dbReference type="InParanoid" id="M1DQP5"/>
<dbReference type="Proteomes" id="UP000011115">
    <property type="component" value="Unassembled WGS sequence"/>
</dbReference>
<reference evidence="2" key="1">
    <citation type="journal article" date="2011" name="Nature">
        <title>Genome sequence and analysis of the tuber crop potato.</title>
        <authorList>
            <consortium name="The Potato Genome Sequencing Consortium"/>
        </authorList>
    </citation>
    <scope>NUCLEOTIDE SEQUENCE [LARGE SCALE GENOMIC DNA]</scope>
    <source>
        <strain evidence="2">cv. DM1-3 516 R44</strain>
    </source>
</reference>
<accession>M1DQP5</accession>
<dbReference type="eggNOG" id="ENOG502QWP8">
    <property type="taxonomic scope" value="Eukaryota"/>
</dbReference>
<evidence type="ECO:0000313" key="2">
    <source>
        <dbReference type="Proteomes" id="UP000011115"/>
    </source>
</evidence>
<dbReference type="EnsemblPlants" id="PGSC0003DMT400092855">
    <property type="protein sequence ID" value="PGSC0003DMT400092855"/>
    <property type="gene ID" value="PGSC0003DMG400042426"/>
</dbReference>